<dbReference type="PANTHER" id="PTHR42893:SF44">
    <property type="entry name" value="PROTEIN DETOXIFICATION"/>
    <property type="match status" value="1"/>
</dbReference>
<evidence type="ECO:0000256" key="6">
    <source>
        <dbReference type="RuleBase" id="RU004914"/>
    </source>
</evidence>
<feature type="compositionally biased region" description="Polar residues" evidence="7">
    <location>
        <begin position="1"/>
        <end position="22"/>
    </location>
</feature>
<comment type="caution">
    <text evidence="6">Lacks conserved residue(s) required for the propagation of feature annotation.</text>
</comment>
<comment type="caution">
    <text evidence="8">The sequence shown here is derived from an EMBL/GenBank/DDBJ whole genome shotgun (WGS) entry which is preliminary data.</text>
</comment>
<keyword evidence="5 6" id="KW-0472">Membrane</keyword>
<feature type="transmembrane region" description="Helical" evidence="6">
    <location>
        <begin position="405"/>
        <end position="424"/>
    </location>
</feature>
<dbReference type="GO" id="GO:0015297">
    <property type="term" value="F:antiporter activity"/>
    <property type="evidence" value="ECO:0007669"/>
    <property type="project" value="InterPro"/>
</dbReference>
<keyword evidence="3 6" id="KW-0812">Transmembrane</keyword>
<dbReference type="OrthoDB" id="423427at2759"/>
<comment type="subcellular location">
    <subcellularLocation>
        <location evidence="1">Membrane</location>
        <topology evidence="1">Multi-pass membrane protein</topology>
    </subcellularLocation>
</comment>
<reference evidence="8" key="1">
    <citation type="submission" date="2020-10" db="EMBL/GenBank/DDBJ databases">
        <title>Unveiling of a novel bifunctional photoreceptor, Dualchrome1, isolated from a cosmopolitan green alga.</title>
        <authorList>
            <person name="Suzuki S."/>
            <person name="Kawachi M."/>
        </authorList>
    </citation>
    <scope>NUCLEOTIDE SEQUENCE</scope>
    <source>
        <strain evidence="8">NIES 2893</strain>
    </source>
</reference>
<evidence type="ECO:0000313" key="8">
    <source>
        <dbReference type="EMBL" id="GHP02807.1"/>
    </source>
</evidence>
<evidence type="ECO:0000313" key="9">
    <source>
        <dbReference type="Proteomes" id="UP000660262"/>
    </source>
</evidence>
<evidence type="ECO:0000256" key="1">
    <source>
        <dbReference type="ARBA" id="ARBA00004141"/>
    </source>
</evidence>
<dbReference type="NCBIfam" id="TIGR00797">
    <property type="entry name" value="matE"/>
    <property type="match status" value="1"/>
</dbReference>
<dbReference type="EMBL" id="BNJQ01000004">
    <property type="protein sequence ID" value="GHP02807.1"/>
    <property type="molecule type" value="Genomic_DNA"/>
</dbReference>
<dbReference type="PANTHER" id="PTHR42893">
    <property type="entry name" value="PROTEIN DETOXIFICATION 44, CHLOROPLASTIC-RELATED"/>
    <property type="match status" value="1"/>
</dbReference>
<dbReference type="GO" id="GO:0016020">
    <property type="term" value="C:membrane"/>
    <property type="evidence" value="ECO:0007669"/>
    <property type="project" value="UniProtKB-SubCell"/>
</dbReference>
<evidence type="ECO:0000256" key="2">
    <source>
        <dbReference type="ARBA" id="ARBA00010199"/>
    </source>
</evidence>
<feature type="transmembrane region" description="Helical" evidence="6">
    <location>
        <begin position="577"/>
        <end position="599"/>
    </location>
</feature>
<keyword evidence="4 6" id="KW-1133">Transmembrane helix</keyword>
<sequence>MTTLHFQKSNAMSNSTSKANTRTLRKGGARSQQQQQRRLGIRARTSFSPNPGGGTPSGNPGNPDPTNPTPFGWTSSHNPVEPPPPTTAAPTPQPELPPPTTFVASSSHTTMPTPSTTTTTTDLTDLSQISNAALESQIPTLGSGSGDDLVIVEEKDMLVRNPEDKTNDGSESNNDDDDGSSSSSSTNELLPSATEQQQQQHQEKMDETQQNPKLAEVLALAIPALGSIVADPLMSLVDTGCVGQVSSIHLASLGPNTAIFNFIFQVFAFIGVATTNVVATNSPTAPDLSDEERDDRRRFCERFVCYAVQCAVYAGIAMCVLLQVSGPWLLSLLGADGAMAEPALAYLRIRALASPAVMALCVCQGASLGMQDSLTPLRIFAFAGVANLLGDWMLTLGLGMGAAGAAWATLAAQITGLAIFFATLRRKNAKGLRLVWRGFPRFSVLKPFMVVATTLISRTLFTMVAFTMTSYAATSMGLQITAAHQVVLQVFWFLTFFPEPLSVAAQSLIARDIGAASTASSSDAAYAANHAKPLARLLLKLGVVFGILLSVATGVILTQLPFLFTTDAAVTSLVASAAPIASTTVLVVAVVMVCDGISIGSNDFKHLPRTNLVATMVAAAILFGTSTTGCGLCRVWMSMFAFFVVRFAQHLLHAVSHRRDSVLAKAMGMAA</sequence>
<feature type="transmembrane region" description="Helical" evidence="6">
    <location>
        <begin position="444"/>
        <end position="466"/>
    </location>
</feature>
<keyword evidence="9" id="KW-1185">Reference proteome</keyword>
<feature type="compositionally biased region" description="Basic and acidic residues" evidence="7">
    <location>
        <begin position="157"/>
        <end position="168"/>
    </location>
</feature>
<feature type="compositionally biased region" description="Low complexity" evidence="7">
    <location>
        <begin position="30"/>
        <end position="50"/>
    </location>
</feature>
<accession>A0A830HCJ1</accession>
<protein>
    <recommendedName>
        <fullName evidence="6">Protein DETOXIFICATION</fullName>
    </recommendedName>
    <alternativeName>
        <fullName evidence="6">Multidrug and toxic compound extrusion protein</fullName>
    </alternativeName>
</protein>
<evidence type="ECO:0000256" key="7">
    <source>
        <dbReference type="SAM" id="MobiDB-lite"/>
    </source>
</evidence>
<evidence type="ECO:0000256" key="4">
    <source>
        <dbReference type="ARBA" id="ARBA00022989"/>
    </source>
</evidence>
<name>A0A830HCJ1_9CHLO</name>
<feature type="compositionally biased region" description="Low complexity" evidence="7">
    <location>
        <begin position="105"/>
        <end position="123"/>
    </location>
</feature>
<gene>
    <name evidence="8" type="ORF">PPROV_000156200</name>
</gene>
<feature type="transmembrane region" description="Helical" evidence="6">
    <location>
        <begin position="303"/>
        <end position="325"/>
    </location>
</feature>
<dbReference type="GO" id="GO:0042910">
    <property type="term" value="F:xenobiotic transmembrane transporter activity"/>
    <property type="evidence" value="ECO:0007669"/>
    <property type="project" value="InterPro"/>
</dbReference>
<organism evidence="8 9">
    <name type="scientific">Pycnococcus provasolii</name>
    <dbReference type="NCBI Taxonomy" id="41880"/>
    <lineage>
        <taxon>Eukaryota</taxon>
        <taxon>Viridiplantae</taxon>
        <taxon>Chlorophyta</taxon>
        <taxon>Pseudoscourfieldiophyceae</taxon>
        <taxon>Pseudoscourfieldiales</taxon>
        <taxon>Pycnococcaceae</taxon>
        <taxon>Pycnococcus</taxon>
    </lineage>
</organism>
<feature type="compositionally biased region" description="Pro residues" evidence="7">
    <location>
        <begin position="80"/>
        <end position="100"/>
    </location>
</feature>
<dbReference type="AlphaFoldDB" id="A0A830HCJ1"/>
<dbReference type="Pfam" id="PF01554">
    <property type="entry name" value="MatE"/>
    <property type="match status" value="2"/>
</dbReference>
<proteinExistence type="inferred from homology"/>
<feature type="region of interest" description="Disordered" evidence="7">
    <location>
        <begin position="157"/>
        <end position="210"/>
    </location>
</feature>
<dbReference type="InterPro" id="IPR002528">
    <property type="entry name" value="MATE_fam"/>
</dbReference>
<evidence type="ECO:0000256" key="5">
    <source>
        <dbReference type="ARBA" id="ARBA00023136"/>
    </source>
</evidence>
<comment type="similarity">
    <text evidence="2 6">Belongs to the multi antimicrobial extrusion (MATE) (TC 2.A.66.1) family.</text>
</comment>
<feature type="transmembrane region" description="Helical" evidence="6">
    <location>
        <begin position="537"/>
        <end position="557"/>
    </location>
</feature>
<evidence type="ECO:0000256" key="3">
    <source>
        <dbReference type="ARBA" id="ARBA00022692"/>
    </source>
</evidence>
<dbReference type="InterPro" id="IPR044644">
    <property type="entry name" value="DinF-like"/>
</dbReference>
<dbReference type="Proteomes" id="UP000660262">
    <property type="component" value="Unassembled WGS sequence"/>
</dbReference>
<feature type="transmembrane region" description="Helical" evidence="6">
    <location>
        <begin position="611"/>
        <end position="629"/>
    </location>
</feature>
<feature type="region of interest" description="Disordered" evidence="7">
    <location>
        <begin position="1"/>
        <end position="123"/>
    </location>
</feature>